<keyword evidence="5" id="KW-1185">Reference proteome</keyword>
<dbReference type="InterPro" id="IPR001878">
    <property type="entry name" value="Znf_CCHC"/>
</dbReference>
<dbReference type="InterPro" id="IPR040256">
    <property type="entry name" value="At4g02000-like"/>
</dbReference>
<dbReference type="EMBL" id="OZ034818">
    <property type="protein sequence ID" value="CAL1391331.1"/>
    <property type="molecule type" value="Genomic_DNA"/>
</dbReference>
<name>A0AAV2EZC6_9ROSI</name>
<dbReference type="GO" id="GO:0008270">
    <property type="term" value="F:zinc ion binding"/>
    <property type="evidence" value="ECO:0007669"/>
    <property type="project" value="UniProtKB-KW"/>
</dbReference>
<keyword evidence="1" id="KW-0479">Metal-binding</keyword>
<dbReference type="PANTHER" id="PTHR31286">
    <property type="entry name" value="GLYCINE-RICH CELL WALL STRUCTURAL PROTEIN 1.8-LIKE"/>
    <property type="match status" value="1"/>
</dbReference>
<keyword evidence="1" id="KW-0862">Zinc</keyword>
<evidence type="ECO:0000256" key="2">
    <source>
        <dbReference type="SAM" id="MobiDB-lite"/>
    </source>
</evidence>
<feature type="domain" description="CCHC-type" evidence="3">
    <location>
        <begin position="229"/>
        <end position="242"/>
    </location>
</feature>
<evidence type="ECO:0000313" key="4">
    <source>
        <dbReference type="EMBL" id="CAL1391331.1"/>
    </source>
</evidence>
<protein>
    <recommendedName>
        <fullName evidence="3">CCHC-type domain-containing protein</fullName>
    </recommendedName>
</protein>
<reference evidence="4 5" key="1">
    <citation type="submission" date="2024-04" db="EMBL/GenBank/DDBJ databases">
        <authorList>
            <person name="Fracassetti M."/>
        </authorList>
    </citation>
    <scope>NUCLEOTIDE SEQUENCE [LARGE SCALE GENOMIC DNA]</scope>
</reference>
<dbReference type="AlphaFoldDB" id="A0AAV2EZC6"/>
<sequence>MHGTTSAEEKLGCMSTDFNMSSLPTCQVLCTLAHVAEDQVVQFFLEEVQSNKFRASRSLIGRLFTNDQITTMELREGLLEAWKIRGFLKVLKVKHGLFEIVLPNEEAKKWALSRNPWIINDRLLILRPWAPVISQGTFKEMSKAPFQIQFWGVQEDCCTKIFGQKIVAATIGKVLESEVFACKDTGAHFIKVNTIVDFSKPLRSQLMAVSEDVDSFWVSLNNEFLPRFCFHCGRVGHGRRDCVFEPPHVKERLGPHMATKKLGRKLYEEDGASLLYGGSRRSVWINRQPRNPTAAGRGELGGRTHTLTSGRMEQAAPSQPSKGSVSRDKPLQYQAKGLGNSPSRRESPRGIVLNRPPKIPLGQGRPNQSGTKNGGAVLDPPAIVSTTQSQHDSAARMAPTRRRRLLLKEDSDDDMMDVVQPDAKAPIQQPMQKEVLAEPASLPRPKAAGVDHSGKRRPRRTKKQSIPKVLEEGAFRAELAADAGPVEPQIASSRGNRKLRKAKPRVEHKSHEPGASSHAGVLLEDSTCGTQEMANPDIASHHIPNGGVEPKAVVDNGSEESLSGEESHCFVIKKRTPSAALQKNGPPPKGRVSQVVAAFEAGLTITDEIVAPPLTRVTGVIVDSRDNSPAGLAAGILDEYGSNMANPPSGLN</sequence>
<organism evidence="4 5">
    <name type="scientific">Linum trigynum</name>
    <dbReference type="NCBI Taxonomy" id="586398"/>
    <lineage>
        <taxon>Eukaryota</taxon>
        <taxon>Viridiplantae</taxon>
        <taxon>Streptophyta</taxon>
        <taxon>Embryophyta</taxon>
        <taxon>Tracheophyta</taxon>
        <taxon>Spermatophyta</taxon>
        <taxon>Magnoliopsida</taxon>
        <taxon>eudicotyledons</taxon>
        <taxon>Gunneridae</taxon>
        <taxon>Pentapetalae</taxon>
        <taxon>rosids</taxon>
        <taxon>fabids</taxon>
        <taxon>Malpighiales</taxon>
        <taxon>Linaceae</taxon>
        <taxon>Linum</taxon>
    </lineage>
</organism>
<gene>
    <name evidence="4" type="ORF">LTRI10_LOCUS32058</name>
</gene>
<proteinExistence type="predicted"/>
<dbReference type="InterPro" id="IPR025558">
    <property type="entry name" value="DUF4283"/>
</dbReference>
<feature type="region of interest" description="Disordered" evidence="2">
    <location>
        <begin position="289"/>
        <end position="381"/>
    </location>
</feature>
<evidence type="ECO:0000259" key="3">
    <source>
        <dbReference type="PROSITE" id="PS50158"/>
    </source>
</evidence>
<feature type="compositionally biased region" description="Polar residues" evidence="2">
    <location>
        <begin position="305"/>
        <end position="324"/>
    </location>
</feature>
<dbReference type="GO" id="GO:0003676">
    <property type="term" value="F:nucleic acid binding"/>
    <property type="evidence" value="ECO:0007669"/>
    <property type="project" value="InterPro"/>
</dbReference>
<evidence type="ECO:0000313" key="5">
    <source>
        <dbReference type="Proteomes" id="UP001497516"/>
    </source>
</evidence>
<dbReference type="Proteomes" id="UP001497516">
    <property type="component" value="Chromosome 5"/>
</dbReference>
<dbReference type="PANTHER" id="PTHR31286:SF167">
    <property type="entry name" value="OS09G0268800 PROTEIN"/>
    <property type="match status" value="1"/>
</dbReference>
<feature type="region of interest" description="Disordered" evidence="2">
    <location>
        <begin position="435"/>
        <end position="517"/>
    </location>
</feature>
<accession>A0AAV2EZC6</accession>
<evidence type="ECO:0000256" key="1">
    <source>
        <dbReference type="PROSITE-ProRule" id="PRU00047"/>
    </source>
</evidence>
<keyword evidence="1" id="KW-0863">Zinc-finger</keyword>
<dbReference type="InterPro" id="IPR025836">
    <property type="entry name" value="Zn_knuckle_CX2CX4HX4C"/>
</dbReference>
<feature type="compositionally biased region" description="Basic residues" evidence="2">
    <location>
        <begin position="454"/>
        <end position="465"/>
    </location>
</feature>
<dbReference type="PROSITE" id="PS50158">
    <property type="entry name" value="ZF_CCHC"/>
    <property type="match status" value="1"/>
</dbReference>
<dbReference type="Pfam" id="PF14392">
    <property type="entry name" value="zf-CCHC_4"/>
    <property type="match status" value="1"/>
</dbReference>
<dbReference type="Pfam" id="PF14111">
    <property type="entry name" value="DUF4283"/>
    <property type="match status" value="1"/>
</dbReference>